<reference evidence="1 2" key="1">
    <citation type="journal article" date="2019" name="Nat. Ecol. Evol.">
        <title>Megaphylogeny resolves global patterns of mushroom evolution.</title>
        <authorList>
            <person name="Varga T."/>
            <person name="Krizsan K."/>
            <person name="Foldi C."/>
            <person name="Dima B."/>
            <person name="Sanchez-Garcia M."/>
            <person name="Sanchez-Ramirez S."/>
            <person name="Szollosi G.J."/>
            <person name="Szarkandi J.G."/>
            <person name="Papp V."/>
            <person name="Albert L."/>
            <person name="Andreopoulos W."/>
            <person name="Angelini C."/>
            <person name="Antonin V."/>
            <person name="Barry K.W."/>
            <person name="Bougher N.L."/>
            <person name="Buchanan P."/>
            <person name="Buyck B."/>
            <person name="Bense V."/>
            <person name="Catcheside P."/>
            <person name="Chovatia M."/>
            <person name="Cooper J."/>
            <person name="Damon W."/>
            <person name="Desjardin D."/>
            <person name="Finy P."/>
            <person name="Geml J."/>
            <person name="Haridas S."/>
            <person name="Hughes K."/>
            <person name="Justo A."/>
            <person name="Karasinski D."/>
            <person name="Kautmanova I."/>
            <person name="Kiss B."/>
            <person name="Kocsube S."/>
            <person name="Kotiranta H."/>
            <person name="LaButti K.M."/>
            <person name="Lechner B.E."/>
            <person name="Liimatainen K."/>
            <person name="Lipzen A."/>
            <person name="Lukacs Z."/>
            <person name="Mihaltcheva S."/>
            <person name="Morgado L.N."/>
            <person name="Niskanen T."/>
            <person name="Noordeloos M.E."/>
            <person name="Ohm R.A."/>
            <person name="Ortiz-Santana B."/>
            <person name="Ovrebo C."/>
            <person name="Racz N."/>
            <person name="Riley R."/>
            <person name="Savchenko A."/>
            <person name="Shiryaev A."/>
            <person name="Soop K."/>
            <person name="Spirin V."/>
            <person name="Szebenyi C."/>
            <person name="Tomsovsky M."/>
            <person name="Tulloss R.E."/>
            <person name="Uehling J."/>
            <person name="Grigoriev I.V."/>
            <person name="Vagvolgyi C."/>
            <person name="Papp T."/>
            <person name="Martin F.M."/>
            <person name="Miettinen O."/>
            <person name="Hibbett D.S."/>
            <person name="Nagy L.G."/>
        </authorList>
    </citation>
    <scope>NUCLEOTIDE SEQUENCE [LARGE SCALE GENOMIC DNA]</scope>
    <source>
        <strain evidence="1 2">FP101781</strain>
    </source>
</reference>
<sequence>MSLSMLQPPPSNSSINEDVWTVIGQCCDPRDLISLASTCRYLYRALETPMTWNEILKRVCELYGIMNGTYALSNMTLRQIKQASCRPRTWMKFVQRQTLPFHPAIRGPLPRLSRVVRLPLAFFDQMTPGGRFLIRVQEWGLKSTLEISRLPPPTEAHTIRSPLPIAQCVIPGTSNFPLKIRSCTTLDDVFVSVTWHDTHHNATQSYVYSIRPLTQRAWTTCAHLTFPQIYYGTDVAMTHDYVHFNLGGACVFSWQFRENKVLKWRTPGQGFAHRLIAHPRAVLLCLHNRIAVFPHSSLAPLLNPYDAQSLTNEITLPAADTISYPSFRPQQCTILNPPRLNPTPQNPIVLEYAGSPYGVVDTVRPGLGPMLALMPVSLSTQIDIQLSTIRCDSDLKRVLMRESWYHTYSTPLDALNLTMTCKALRSSILTRSIWEALLGRSCHSLGIPLSTYPVQRMTMDDLVRAACAPGLWMKNADRLAFYERLTAGGRYLFQALNTDDTHSTLQLWDLGPPIHSAGPSAPILLASYTLQASQIHLSMCTTAETIRVALAVISQSDSLRYIDNLPASLSACKLILTRCTVLSISPGNETRFSTLVSAEIYYQESLCTVYLTREYLQVESATSKLVTWYYEKDLVSFWVTPMIADDAILVPLSNGIVIANHSLGCFYFYSLESILEHARPPTLQPIVSSPMQPDATVLYPPFEAPHRSDSMFNAFYIMYKLSMRLQVPLDPTRHNPVMIHSRYAMFSRSYSIEAVNQGGHWQVVLHPVYTILDVVNDWSTCQVMSSGVVLRRRRYNKSQDEVEDSMFKLSLPLSGSYGVAHSCHLTGRTIFSDGHRFPTRSPFLKACVDLIA</sequence>
<evidence type="ECO:0000313" key="2">
    <source>
        <dbReference type="Proteomes" id="UP000298030"/>
    </source>
</evidence>
<dbReference type="EMBL" id="QPFP01000160">
    <property type="protein sequence ID" value="TEB19997.1"/>
    <property type="molecule type" value="Genomic_DNA"/>
</dbReference>
<evidence type="ECO:0000313" key="1">
    <source>
        <dbReference type="EMBL" id="TEB19997.1"/>
    </source>
</evidence>
<name>A0A4Y7SE72_COPMI</name>
<dbReference type="AlphaFoldDB" id="A0A4Y7SE72"/>
<dbReference type="Proteomes" id="UP000298030">
    <property type="component" value="Unassembled WGS sequence"/>
</dbReference>
<organism evidence="1 2">
    <name type="scientific">Coprinellus micaceus</name>
    <name type="common">Glistening ink-cap mushroom</name>
    <name type="synonym">Coprinus micaceus</name>
    <dbReference type="NCBI Taxonomy" id="71717"/>
    <lineage>
        <taxon>Eukaryota</taxon>
        <taxon>Fungi</taxon>
        <taxon>Dikarya</taxon>
        <taxon>Basidiomycota</taxon>
        <taxon>Agaricomycotina</taxon>
        <taxon>Agaricomycetes</taxon>
        <taxon>Agaricomycetidae</taxon>
        <taxon>Agaricales</taxon>
        <taxon>Agaricineae</taxon>
        <taxon>Psathyrellaceae</taxon>
        <taxon>Coprinellus</taxon>
    </lineage>
</organism>
<dbReference type="InterPro" id="IPR036047">
    <property type="entry name" value="F-box-like_dom_sf"/>
</dbReference>
<gene>
    <name evidence="1" type="ORF">FA13DRAFT_1801499</name>
</gene>
<dbReference type="SUPFAM" id="SSF81383">
    <property type="entry name" value="F-box domain"/>
    <property type="match status" value="1"/>
</dbReference>
<protein>
    <recommendedName>
        <fullName evidence="3">F-box domain-containing protein</fullName>
    </recommendedName>
</protein>
<keyword evidence="2" id="KW-1185">Reference proteome</keyword>
<accession>A0A4Y7SE72</accession>
<evidence type="ECO:0008006" key="3">
    <source>
        <dbReference type="Google" id="ProtNLM"/>
    </source>
</evidence>
<comment type="caution">
    <text evidence="1">The sequence shown here is derived from an EMBL/GenBank/DDBJ whole genome shotgun (WGS) entry which is preliminary data.</text>
</comment>
<dbReference type="CDD" id="cd09917">
    <property type="entry name" value="F-box_SF"/>
    <property type="match status" value="1"/>
</dbReference>
<proteinExistence type="predicted"/>